<proteinExistence type="inferred from homology"/>
<dbReference type="InterPro" id="IPR039795">
    <property type="entry name" value="LTN1/Rkr1"/>
</dbReference>
<keyword evidence="1" id="KW-0479">Metal-binding</keyword>
<keyword evidence="1" id="KW-0863">Zinc-finger</keyword>
<keyword evidence="1" id="KW-0833">Ubl conjugation pathway</keyword>
<dbReference type="PANTHER" id="PTHR12389:SF0">
    <property type="entry name" value="E3 UBIQUITIN-PROTEIN LIGASE LISTERIN"/>
    <property type="match status" value="1"/>
</dbReference>
<keyword evidence="1" id="KW-0808">Transferase</keyword>
<name>A0A8T0TRX6_PANVG</name>
<comment type="function">
    <text evidence="1">E3 ubiquitin-protein ligase. Component of the ribosome quality control complex (RQC), a ribosome-associated complex that mediates ubiquitination and extraction of incompletely synthesized nascent chains for proteasomal degradation.</text>
</comment>
<evidence type="ECO:0000313" key="3">
    <source>
        <dbReference type="Proteomes" id="UP000823388"/>
    </source>
</evidence>
<organism evidence="2 3">
    <name type="scientific">Panicum virgatum</name>
    <name type="common">Blackwell switchgrass</name>
    <dbReference type="NCBI Taxonomy" id="38727"/>
    <lineage>
        <taxon>Eukaryota</taxon>
        <taxon>Viridiplantae</taxon>
        <taxon>Streptophyta</taxon>
        <taxon>Embryophyta</taxon>
        <taxon>Tracheophyta</taxon>
        <taxon>Spermatophyta</taxon>
        <taxon>Magnoliopsida</taxon>
        <taxon>Liliopsida</taxon>
        <taxon>Poales</taxon>
        <taxon>Poaceae</taxon>
        <taxon>PACMAD clade</taxon>
        <taxon>Panicoideae</taxon>
        <taxon>Panicodae</taxon>
        <taxon>Paniceae</taxon>
        <taxon>Panicinae</taxon>
        <taxon>Panicum</taxon>
        <taxon>Panicum sect. Hiantes</taxon>
    </lineage>
</organism>
<dbReference type="GO" id="GO:0061630">
    <property type="term" value="F:ubiquitin protein ligase activity"/>
    <property type="evidence" value="ECO:0007669"/>
    <property type="project" value="UniProtKB-UniRule"/>
</dbReference>
<comment type="caution">
    <text evidence="2">The sequence shown here is derived from an EMBL/GenBank/DDBJ whole genome shotgun (WGS) entry which is preliminary data.</text>
</comment>
<keyword evidence="3" id="KW-1185">Reference proteome</keyword>
<keyword evidence="1" id="KW-0862">Zinc</keyword>
<comment type="pathway">
    <text evidence="1">Protein modification; protein ubiquitination.</text>
</comment>
<dbReference type="AlphaFoldDB" id="A0A8T0TRX6"/>
<dbReference type="GO" id="GO:0072344">
    <property type="term" value="P:rescue of stalled ribosome"/>
    <property type="evidence" value="ECO:0007669"/>
    <property type="project" value="UniProtKB-UniRule"/>
</dbReference>
<dbReference type="GO" id="GO:0043023">
    <property type="term" value="F:ribosomal large subunit binding"/>
    <property type="evidence" value="ECO:0007669"/>
    <property type="project" value="TreeGrafter"/>
</dbReference>
<gene>
    <name evidence="2" type="ORF">PVAP13_3NG007790</name>
</gene>
<dbReference type="GO" id="GO:1990112">
    <property type="term" value="C:RQC complex"/>
    <property type="evidence" value="ECO:0007669"/>
    <property type="project" value="UniProtKB-UniRule"/>
</dbReference>
<dbReference type="GO" id="GO:0005829">
    <property type="term" value="C:cytosol"/>
    <property type="evidence" value="ECO:0007669"/>
    <property type="project" value="UniProtKB-UniRule"/>
</dbReference>
<accession>A0A8T0TRX6</accession>
<sequence>MSSLSRAWVAGEILCTWTWTGGSALKTFLPSLVQYMEKESHLEVNIVSLLLDTLLGGTLMHESDPWVLFNAWHLSDNEIGKIQDRFLRALVALLFTTNTKNCLWREPDTFVFFEQLLSNLFMGSTVNRKCLKVLPFVMSTIIKPLLQKLNEDSPYGDLVRKSILSWLEAAISCLSSSPREVPVQDIEDWMQVALSCFPLSITGGAQRLVVTVEREISDAEISLMLTLFQKYQFFYNGAASSLSTSETVIPRTVELLGGEIDDCYGWVLLDKTSGK</sequence>
<protein>
    <recommendedName>
        <fullName evidence="1">E3 ubiquitin-protein ligase listerin</fullName>
        <ecNumber evidence="1">2.3.2.27</ecNumber>
    </recommendedName>
    <alternativeName>
        <fullName evidence="1">RING-type E3 ubiquitin transferase listerin</fullName>
    </alternativeName>
</protein>
<dbReference type="EMBL" id="CM029042">
    <property type="protein sequence ID" value="KAG2614781.1"/>
    <property type="molecule type" value="Genomic_DNA"/>
</dbReference>
<reference evidence="2" key="1">
    <citation type="submission" date="2020-05" db="EMBL/GenBank/DDBJ databases">
        <title>WGS assembly of Panicum virgatum.</title>
        <authorList>
            <person name="Lovell J.T."/>
            <person name="Jenkins J."/>
            <person name="Shu S."/>
            <person name="Juenger T.E."/>
            <person name="Schmutz J."/>
        </authorList>
    </citation>
    <scope>NUCLEOTIDE SEQUENCE</scope>
    <source>
        <strain evidence="2">AP13</strain>
    </source>
</reference>
<comment type="catalytic activity">
    <reaction evidence="1">
        <text>S-ubiquitinyl-[E2 ubiquitin-conjugating enzyme]-L-cysteine + [acceptor protein]-L-lysine = [E2 ubiquitin-conjugating enzyme]-L-cysteine + N(6)-ubiquitinyl-[acceptor protein]-L-lysine.</text>
        <dbReference type="EC" id="2.3.2.27"/>
    </reaction>
</comment>
<evidence type="ECO:0000256" key="1">
    <source>
        <dbReference type="RuleBase" id="RU367090"/>
    </source>
</evidence>
<dbReference type="PANTHER" id="PTHR12389">
    <property type="entry name" value="ZINC FINGER PROTEIN 294"/>
    <property type="match status" value="1"/>
</dbReference>
<dbReference type="GO" id="GO:0008270">
    <property type="term" value="F:zinc ion binding"/>
    <property type="evidence" value="ECO:0007669"/>
    <property type="project" value="UniProtKB-KW"/>
</dbReference>
<dbReference type="GO" id="GO:1990116">
    <property type="term" value="P:ribosome-associated ubiquitin-dependent protein catabolic process"/>
    <property type="evidence" value="ECO:0007669"/>
    <property type="project" value="UniProtKB-UniRule"/>
</dbReference>
<dbReference type="Proteomes" id="UP000823388">
    <property type="component" value="Chromosome 3N"/>
</dbReference>
<evidence type="ECO:0000313" key="2">
    <source>
        <dbReference type="EMBL" id="KAG2614781.1"/>
    </source>
</evidence>
<comment type="subunit">
    <text evidence="1">Component of the ribosome quality control complex (RQC).</text>
</comment>
<dbReference type="EC" id="2.3.2.27" evidence="1"/>
<comment type="similarity">
    <text evidence="1">Belongs to the LTN1 family.</text>
</comment>